<feature type="signal peptide" evidence="1">
    <location>
        <begin position="1"/>
        <end position="17"/>
    </location>
</feature>
<evidence type="ECO:0000256" key="1">
    <source>
        <dbReference type="SAM" id="SignalP"/>
    </source>
</evidence>
<evidence type="ECO:0000313" key="3">
    <source>
        <dbReference type="Proteomes" id="UP000196531"/>
    </source>
</evidence>
<dbReference type="EMBL" id="MAAO01000008">
    <property type="protein sequence ID" value="OUR95487.1"/>
    <property type="molecule type" value="Genomic_DNA"/>
</dbReference>
<reference evidence="3" key="1">
    <citation type="journal article" date="2017" name="Proc. Natl. Acad. Sci. U.S.A.">
        <title>Simulation of Deepwater Horizon oil plume reveals substrate specialization within a complex community of hydrocarbon-degraders.</title>
        <authorList>
            <person name="Hu P."/>
            <person name="Dubinsky E.A."/>
            <person name="Probst A.J."/>
            <person name="Wang J."/>
            <person name="Sieber C.M.K."/>
            <person name="Tom L.M."/>
            <person name="Gardinali P."/>
            <person name="Banfield J.F."/>
            <person name="Atlas R.M."/>
            <person name="Andersen G.L."/>
        </authorList>
    </citation>
    <scope>NUCLEOTIDE SEQUENCE [LARGE SCALE GENOMIC DNA]</scope>
</reference>
<dbReference type="AlphaFoldDB" id="A0A1Y5F4K2"/>
<evidence type="ECO:0000313" key="2">
    <source>
        <dbReference type="EMBL" id="OUR95487.1"/>
    </source>
</evidence>
<sequence>MKALVLILLTFSQYSIAATYLEKLCKDAIITIDGRSSQNLIKLYEGSSTFIFGKTRKNGNFITKLDNDEIKTLDQLDLKIHDLKESGDKLYALSNNSILVLDKLSLNELTIFKTSKDNISLKHQRASEIEIIQDKIFIAHGSLGLIVLNKKTGEMVDHNEYSLPHKKGHISRATGLAIWEDKILLAYDNVTYNYGSKKRAFEGLLVADLITLEKIKTTSINTRREALHEPSLDFVDGKLFSQNLHLIFEYDLNKLLKAKYFWPMKRRWFFDGHEIIGKPLLSNGKIRSCFKKYNSNLDTFSSRYFEVSL</sequence>
<proteinExistence type="predicted"/>
<keyword evidence="1" id="KW-0732">Signal</keyword>
<organism evidence="2 3">
    <name type="scientific">Halobacteriovorax marinus</name>
    <dbReference type="NCBI Taxonomy" id="97084"/>
    <lineage>
        <taxon>Bacteria</taxon>
        <taxon>Pseudomonadati</taxon>
        <taxon>Bdellovibrionota</taxon>
        <taxon>Bacteriovoracia</taxon>
        <taxon>Bacteriovoracales</taxon>
        <taxon>Halobacteriovoraceae</taxon>
        <taxon>Halobacteriovorax</taxon>
    </lineage>
</organism>
<gene>
    <name evidence="2" type="ORF">A9Q84_16775</name>
</gene>
<protein>
    <submittedName>
        <fullName evidence="2">Uncharacterized protein</fullName>
    </submittedName>
</protein>
<dbReference type="Proteomes" id="UP000196531">
    <property type="component" value="Unassembled WGS sequence"/>
</dbReference>
<comment type="caution">
    <text evidence="2">The sequence shown here is derived from an EMBL/GenBank/DDBJ whole genome shotgun (WGS) entry which is preliminary data.</text>
</comment>
<accession>A0A1Y5F4K2</accession>
<name>A0A1Y5F4K2_9BACT</name>
<feature type="chain" id="PRO_5012712096" evidence="1">
    <location>
        <begin position="18"/>
        <end position="309"/>
    </location>
</feature>